<evidence type="ECO:0000259" key="13">
    <source>
        <dbReference type="PROSITE" id="PS51194"/>
    </source>
</evidence>
<dbReference type="RefSeq" id="WP_332292230.1">
    <property type="nucleotide sequence ID" value="NZ_JAZIBG010000048.1"/>
</dbReference>
<sequence>MTALVAPDDIAPGLYAERLDPTEKGFDRWTRSQLGAVAARLRPQGSALARRVQEAAGLEAAVQALDDAGLRAALVAEGPQAIAPQGSARALALVREAARRSLGLRPFDTQLMGAAVMMTGRLAEMATGEGKTLTAALAASIAACAGVPVHVVTVNDYLAERDADEMRPLFGFLGLRAGSIVTGLSLDARRAAYACDITYCTNKELVFDYLKDRVATQQAPTRAQRHLQALVGGRPQAPLLLRGLHMAIVDEADSVLIDEARTPLILSEKAEASKDGPLYAQALELARTLQAGLHYALAPERRELVLLPTGRAALAGPCAGLDGLWQVARARESFVAQALRALHLYERDHQYIVADGKVHIVDEFTGRVLAGRTWEQGLHQLIETKEGCELSDHARTLARITYQRFFRRYLRLAGMTGTAMEVAGELREVYALEIVPIPTHRPSRRRLAPDVCCASAADKWRAVVENAAEALARGQPVLIGTRSVQASEELVEVLQAAGMPHQLLNARQDKEEAEQVARAGQPGMLTVATNMAGRGTDIKLAPGVDAAGGLHVILTEYHESARIDRQLVGRCARQGDAGSAIGIVAIDDALFREHGGALWHAARAGAARCPGGTALQVLRRHCQRRAGAQGRQVRRQTQKQDRSVDAMLAFTGELR</sequence>
<evidence type="ECO:0000313" key="15">
    <source>
        <dbReference type="EMBL" id="MEF7616677.1"/>
    </source>
</evidence>
<evidence type="ECO:0000256" key="8">
    <source>
        <dbReference type="ARBA" id="ARBA00022967"/>
    </source>
</evidence>
<dbReference type="GO" id="GO:0043952">
    <property type="term" value="P:protein transport by the Sec complex"/>
    <property type="evidence" value="ECO:0007669"/>
    <property type="project" value="TreeGrafter"/>
</dbReference>
<evidence type="ECO:0000256" key="10">
    <source>
        <dbReference type="ARBA" id="ARBA00023136"/>
    </source>
</evidence>
<dbReference type="Proteomes" id="UP001336250">
    <property type="component" value="Unassembled WGS sequence"/>
</dbReference>
<dbReference type="InterPro" id="IPR027417">
    <property type="entry name" value="P-loop_NTPase"/>
</dbReference>
<evidence type="ECO:0000256" key="4">
    <source>
        <dbReference type="ARBA" id="ARBA00022519"/>
    </source>
</evidence>
<keyword evidence="8 11" id="KW-1278">Translocase</keyword>
<dbReference type="GO" id="GO:0005829">
    <property type="term" value="C:cytosol"/>
    <property type="evidence" value="ECO:0007669"/>
    <property type="project" value="TreeGrafter"/>
</dbReference>
<keyword evidence="16" id="KW-1185">Reference proteome</keyword>
<evidence type="ECO:0000259" key="14">
    <source>
        <dbReference type="PROSITE" id="PS51196"/>
    </source>
</evidence>
<dbReference type="EC" id="7.4.2.8" evidence="11"/>
<feature type="domain" description="SecA family profile" evidence="14">
    <location>
        <begin position="30"/>
        <end position="615"/>
    </location>
</feature>
<evidence type="ECO:0000256" key="5">
    <source>
        <dbReference type="ARBA" id="ARBA00022741"/>
    </source>
</evidence>
<keyword evidence="4" id="KW-0997">Cell inner membrane</keyword>
<keyword evidence="9 11" id="KW-0811">Translocation</keyword>
<dbReference type="GO" id="GO:0065002">
    <property type="term" value="P:intracellular protein transmembrane transport"/>
    <property type="evidence" value="ECO:0007669"/>
    <property type="project" value="UniProtKB-UniRule"/>
</dbReference>
<keyword evidence="1 11" id="KW-0813">Transport</keyword>
<evidence type="ECO:0000256" key="1">
    <source>
        <dbReference type="ARBA" id="ARBA00022448"/>
    </source>
</evidence>
<feature type="binding site" evidence="11">
    <location>
        <begin position="128"/>
        <end position="132"/>
    </location>
    <ligand>
        <name>ATP</name>
        <dbReference type="ChEBI" id="CHEBI:30616"/>
    </ligand>
</feature>
<keyword evidence="6 11" id="KW-0067">ATP-binding</keyword>
<dbReference type="CDD" id="cd17928">
    <property type="entry name" value="DEXDc_SecA"/>
    <property type="match status" value="1"/>
</dbReference>
<dbReference type="InterPro" id="IPR014018">
    <property type="entry name" value="SecA_motor_DEAD"/>
</dbReference>
<gene>
    <name evidence="11" type="primary">secA</name>
    <name evidence="15" type="ORF">V4F39_22375</name>
</gene>
<dbReference type="FunFam" id="3.40.50.300:FF:000429">
    <property type="entry name" value="Preprotein translocase subunit SecA"/>
    <property type="match status" value="1"/>
</dbReference>
<name>A0AAW9QM37_9BURK</name>
<dbReference type="Pfam" id="PF07517">
    <property type="entry name" value="SecA_DEAD"/>
    <property type="match status" value="1"/>
</dbReference>
<dbReference type="SUPFAM" id="SSF81767">
    <property type="entry name" value="Pre-protein crosslinking domain of SecA"/>
    <property type="match status" value="1"/>
</dbReference>
<dbReference type="PROSITE" id="PS51192">
    <property type="entry name" value="HELICASE_ATP_BIND_1"/>
    <property type="match status" value="1"/>
</dbReference>
<dbReference type="InterPro" id="IPR011130">
    <property type="entry name" value="SecA_preprotein_X-link_dom"/>
</dbReference>
<dbReference type="Pfam" id="PF01043">
    <property type="entry name" value="SecA_PP_bind"/>
    <property type="match status" value="1"/>
</dbReference>
<dbReference type="InterPro" id="IPR036670">
    <property type="entry name" value="SecA_X-link_sf"/>
</dbReference>
<dbReference type="PANTHER" id="PTHR30612">
    <property type="entry name" value="SECA INNER MEMBRANE COMPONENT OF SEC PROTEIN SECRETION SYSTEM"/>
    <property type="match status" value="1"/>
</dbReference>
<comment type="subcellular location">
    <subcellularLocation>
        <location evidence="11">Cell membrane</location>
        <topology evidence="11">Peripheral membrane protein</topology>
        <orientation evidence="11">Cytoplasmic side</orientation>
    </subcellularLocation>
    <subcellularLocation>
        <location evidence="11">Cytoplasm</location>
    </subcellularLocation>
    <text evidence="11">Distribution is 50-50.</text>
</comment>
<dbReference type="PANTHER" id="PTHR30612:SF0">
    <property type="entry name" value="CHLOROPLAST PROTEIN-TRANSPORTING ATPASE"/>
    <property type="match status" value="1"/>
</dbReference>
<dbReference type="InterPro" id="IPR001650">
    <property type="entry name" value="Helicase_C-like"/>
</dbReference>
<keyword evidence="7 11" id="KW-0653">Protein transport</keyword>
<comment type="similarity">
    <text evidence="11">Belongs to the SecA family.</text>
</comment>
<evidence type="ECO:0000259" key="12">
    <source>
        <dbReference type="PROSITE" id="PS51192"/>
    </source>
</evidence>
<dbReference type="GO" id="GO:0005524">
    <property type="term" value="F:ATP binding"/>
    <property type="evidence" value="ECO:0007669"/>
    <property type="project" value="UniProtKB-UniRule"/>
</dbReference>
<dbReference type="GO" id="GO:0006605">
    <property type="term" value="P:protein targeting"/>
    <property type="evidence" value="ECO:0007669"/>
    <property type="project" value="UniProtKB-UniRule"/>
</dbReference>
<dbReference type="PROSITE" id="PS51194">
    <property type="entry name" value="HELICASE_CTER"/>
    <property type="match status" value="1"/>
</dbReference>
<reference evidence="15 16" key="1">
    <citation type="submission" date="2024-02" db="EMBL/GenBank/DDBJ databases">
        <title>Genome sequence of Aquincola sp. MAHUQ-54.</title>
        <authorList>
            <person name="Huq M.A."/>
        </authorList>
    </citation>
    <scope>NUCLEOTIDE SEQUENCE [LARGE SCALE GENOMIC DNA]</scope>
    <source>
        <strain evidence="15 16">MAHUQ-54</strain>
    </source>
</reference>
<feature type="domain" description="Helicase C-terminal" evidence="13">
    <location>
        <begin position="463"/>
        <end position="621"/>
    </location>
</feature>
<evidence type="ECO:0000256" key="11">
    <source>
        <dbReference type="HAMAP-Rule" id="MF_01382"/>
    </source>
</evidence>
<evidence type="ECO:0000256" key="6">
    <source>
        <dbReference type="ARBA" id="ARBA00022840"/>
    </source>
</evidence>
<comment type="catalytic activity">
    <reaction evidence="11">
        <text>ATP + H2O + cellular proteinSide 1 = ADP + phosphate + cellular proteinSide 2.</text>
        <dbReference type="EC" id="7.4.2.8"/>
    </reaction>
</comment>
<dbReference type="PROSITE" id="PS51196">
    <property type="entry name" value="SECA_MOTOR_DEAD"/>
    <property type="match status" value="1"/>
</dbReference>
<organism evidence="15 16">
    <name type="scientific">Aquincola agrisoli</name>
    <dbReference type="NCBI Taxonomy" id="3119538"/>
    <lineage>
        <taxon>Bacteria</taxon>
        <taxon>Pseudomonadati</taxon>
        <taxon>Pseudomonadota</taxon>
        <taxon>Betaproteobacteria</taxon>
        <taxon>Burkholderiales</taxon>
        <taxon>Sphaerotilaceae</taxon>
        <taxon>Aquincola</taxon>
    </lineage>
</organism>
<comment type="function">
    <text evidence="11">Part of the Sec protein translocase complex. Interacts with the SecYEG preprotein conducting channel. Has a central role in coupling the hydrolysis of ATP to the transfer of proteins into and across the cell membrane, serving both as a receptor for the preprotein-SecB complex and as an ATP-driven molecular motor driving the stepwise translocation of polypeptide chains across the membrane.</text>
</comment>
<dbReference type="AlphaFoldDB" id="A0AAW9QM37"/>
<dbReference type="Pfam" id="PF21090">
    <property type="entry name" value="P-loop_SecA"/>
    <property type="match status" value="2"/>
</dbReference>
<dbReference type="InterPro" id="IPR000185">
    <property type="entry name" value="SecA"/>
</dbReference>
<feature type="binding site" evidence="11">
    <location>
        <position position="110"/>
    </location>
    <ligand>
        <name>ATP</name>
        <dbReference type="ChEBI" id="CHEBI:30616"/>
    </ligand>
</feature>
<evidence type="ECO:0000256" key="3">
    <source>
        <dbReference type="ARBA" id="ARBA00022490"/>
    </source>
</evidence>
<accession>A0AAW9QM37</accession>
<dbReference type="InterPro" id="IPR044722">
    <property type="entry name" value="SecA_SF2_C"/>
</dbReference>
<keyword evidence="10 11" id="KW-0472">Membrane</keyword>
<dbReference type="EMBL" id="JAZIBG010000048">
    <property type="protein sequence ID" value="MEF7616677.1"/>
    <property type="molecule type" value="Genomic_DNA"/>
</dbReference>
<proteinExistence type="inferred from homology"/>
<evidence type="ECO:0000256" key="7">
    <source>
        <dbReference type="ARBA" id="ARBA00022927"/>
    </source>
</evidence>
<keyword evidence="5 11" id="KW-0547">Nucleotide-binding</keyword>
<dbReference type="GO" id="GO:0017038">
    <property type="term" value="P:protein import"/>
    <property type="evidence" value="ECO:0007669"/>
    <property type="project" value="InterPro"/>
</dbReference>
<dbReference type="HAMAP" id="MF_01382">
    <property type="entry name" value="SecA"/>
    <property type="match status" value="1"/>
</dbReference>
<comment type="caution">
    <text evidence="15">The sequence shown here is derived from an EMBL/GenBank/DDBJ whole genome shotgun (WGS) entry which is preliminary data.</text>
</comment>
<comment type="subunit">
    <text evidence="11">Monomer and homodimer. Part of the essential Sec protein translocation apparatus which comprises SecA, SecYEG and auxiliary proteins SecDF-YajC and YidC.</text>
</comment>
<dbReference type="PRINTS" id="PR00906">
    <property type="entry name" value="SECA"/>
</dbReference>
<dbReference type="CDD" id="cd18803">
    <property type="entry name" value="SF2_C_secA"/>
    <property type="match status" value="1"/>
</dbReference>
<feature type="binding site" evidence="11">
    <location>
        <position position="537"/>
    </location>
    <ligand>
        <name>ATP</name>
        <dbReference type="ChEBI" id="CHEBI:30616"/>
    </ligand>
</feature>
<dbReference type="InterPro" id="IPR011115">
    <property type="entry name" value="SecA_DEAD"/>
</dbReference>
<dbReference type="GO" id="GO:0031522">
    <property type="term" value="C:cell envelope Sec protein transport complex"/>
    <property type="evidence" value="ECO:0007669"/>
    <property type="project" value="TreeGrafter"/>
</dbReference>
<dbReference type="Gene3D" id="3.40.50.300">
    <property type="entry name" value="P-loop containing nucleotide triphosphate hydrolases"/>
    <property type="match status" value="2"/>
</dbReference>
<keyword evidence="2 11" id="KW-1003">Cell membrane</keyword>
<dbReference type="InterPro" id="IPR014001">
    <property type="entry name" value="Helicase_ATP-bd"/>
</dbReference>
<dbReference type="GO" id="GO:0005886">
    <property type="term" value="C:plasma membrane"/>
    <property type="evidence" value="ECO:0007669"/>
    <property type="project" value="UniProtKB-SubCell"/>
</dbReference>
<dbReference type="SUPFAM" id="SSF52540">
    <property type="entry name" value="P-loop containing nucleoside triphosphate hydrolases"/>
    <property type="match status" value="2"/>
</dbReference>
<dbReference type="SMART" id="SM00957">
    <property type="entry name" value="SecA_DEAD"/>
    <property type="match status" value="1"/>
</dbReference>
<dbReference type="Gene3D" id="3.90.1440.10">
    <property type="entry name" value="SecA, preprotein cross-linking domain"/>
    <property type="match status" value="1"/>
</dbReference>
<feature type="domain" description="Helicase ATP-binding" evidence="12">
    <location>
        <begin position="112"/>
        <end position="267"/>
    </location>
</feature>
<evidence type="ECO:0000313" key="16">
    <source>
        <dbReference type="Proteomes" id="UP001336250"/>
    </source>
</evidence>
<dbReference type="GO" id="GO:0008564">
    <property type="term" value="F:protein-exporting ATPase activity"/>
    <property type="evidence" value="ECO:0007669"/>
    <property type="project" value="UniProtKB-EC"/>
</dbReference>
<dbReference type="SMART" id="SM00958">
    <property type="entry name" value="SecA_PP_bind"/>
    <property type="match status" value="1"/>
</dbReference>
<evidence type="ECO:0000256" key="2">
    <source>
        <dbReference type="ARBA" id="ARBA00022475"/>
    </source>
</evidence>
<keyword evidence="3 11" id="KW-0963">Cytoplasm</keyword>
<evidence type="ECO:0000256" key="9">
    <source>
        <dbReference type="ARBA" id="ARBA00023010"/>
    </source>
</evidence>
<protein>
    <recommendedName>
        <fullName evidence="11">Protein translocase subunit SecA</fullName>
        <ecNumber evidence="11">7.4.2.8</ecNumber>
    </recommendedName>
</protein>